<evidence type="ECO:0000313" key="2">
    <source>
        <dbReference type="Proteomes" id="UP000694846"/>
    </source>
</evidence>
<proteinExistence type="predicted"/>
<keyword evidence="1" id="KW-0812">Transmembrane</keyword>
<evidence type="ECO:0000313" key="3">
    <source>
        <dbReference type="RefSeq" id="XP_025406021.1"/>
    </source>
</evidence>
<dbReference type="Proteomes" id="UP000694846">
    <property type="component" value="Unplaced"/>
</dbReference>
<reference evidence="3" key="1">
    <citation type="submission" date="2025-08" db="UniProtKB">
        <authorList>
            <consortium name="RefSeq"/>
        </authorList>
    </citation>
    <scope>IDENTIFICATION</scope>
    <source>
        <tissue evidence="3">Whole body</tissue>
    </source>
</reference>
<sequence length="159" mass="18800">MFSYHLHDSIISRYNEFVLDLGFKLSSNLGQGFHIEMVCCILLLLYYSLFRPIIEYDAIVWDPHTIDNAYQIEKMQRRFLRFTSYFLNINCALHDYTPVANQFELPTSVERWRNMGANFLKGLLTGIVDYPILLSFTNFRVPQCISRSLLLFVYHQLLI</sequence>
<feature type="transmembrane region" description="Helical" evidence="1">
    <location>
        <begin position="29"/>
        <end position="49"/>
    </location>
</feature>
<keyword evidence="1" id="KW-1133">Transmembrane helix</keyword>
<accession>A0A8B8F5U9</accession>
<protein>
    <submittedName>
        <fullName evidence="3">Uncharacterized protein LOC112680200</fullName>
    </submittedName>
</protein>
<dbReference type="OrthoDB" id="6630692at2759"/>
<dbReference type="RefSeq" id="XP_025406021.1">
    <property type="nucleotide sequence ID" value="XM_025550236.1"/>
</dbReference>
<gene>
    <name evidence="3" type="primary">LOC112680200</name>
</gene>
<dbReference type="AlphaFoldDB" id="A0A8B8F5U9"/>
<dbReference type="GeneID" id="112680200"/>
<organism evidence="2 3">
    <name type="scientific">Sipha flava</name>
    <name type="common">yellow sugarcane aphid</name>
    <dbReference type="NCBI Taxonomy" id="143950"/>
    <lineage>
        <taxon>Eukaryota</taxon>
        <taxon>Metazoa</taxon>
        <taxon>Ecdysozoa</taxon>
        <taxon>Arthropoda</taxon>
        <taxon>Hexapoda</taxon>
        <taxon>Insecta</taxon>
        <taxon>Pterygota</taxon>
        <taxon>Neoptera</taxon>
        <taxon>Paraneoptera</taxon>
        <taxon>Hemiptera</taxon>
        <taxon>Sternorrhyncha</taxon>
        <taxon>Aphidomorpha</taxon>
        <taxon>Aphidoidea</taxon>
        <taxon>Aphididae</taxon>
        <taxon>Sipha</taxon>
    </lineage>
</organism>
<keyword evidence="1" id="KW-0472">Membrane</keyword>
<keyword evidence="2" id="KW-1185">Reference proteome</keyword>
<name>A0A8B8F5U9_9HEMI</name>
<evidence type="ECO:0000256" key="1">
    <source>
        <dbReference type="SAM" id="Phobius"/>
    </source>
</evidence>